<dbReference type="Pfam" id="PF00109">
    <property type="entry name" value="ketoacyl-synt"/>
    <property type="match status" value="1"/>
</dbReference>
<reference evidence="6" key="1">
    <citation type="journal article" date="2019" name="Int. J. Syst. Evol. Microbiol.">
        <title>The Global Catalogue of Microorganisms (GCM) 10K type strain sequencing project: providing services to taxonomists for standard genome sequencing and annotation.</title>
        <authorList>
            <consortium name="The Broad Institute Genomics Platform"/>
            <consortium name="The Broad Institute Genome Sequencing Center for Infectious Disease"/>
            <person name="Wu L."/>
            <person name="Ma J."/>
        </authorList>
    </citation>
    <scope>NUCLEOTIDE SEQUENCE [LARGE SCALE GENOMIC DNA]</scope>
    <source>
        <strain evidence="6">JCM 14326</strain>
    </source>
</reference>
<organism evidence="5 6">
    <name type="scientific">Myceligenerans crystallogenes</name>
    <dbReference type="NCBI Taxonomy" id="316335"/>
    <lineage>
        <taxon>Bacteria</taxon>
        <taxon>Bacillati</taxon>
        <taxon>Actinomycetota</taxon>
        <taxon>Actinomycetes</taxon>
        <taxon>Micrococcales</taxon>
        <taxon>Promicromonosporaceae</taxon>
        <taxon>Myceligenerans</taxon>
    </lineage>
</organism>
<dbReference type="InterPro" id="IPR020841">
    <property type="entry name" value="PKS_Beta-ketoAc_synthase_dom"/>
</dbReference>
<evidence type="ECO:0000256" key="3">
    <source>
        <dbReference type="RuleBase" id="RU003694"/>
    </source>
</evidence>
<evidence type="ECO:0000313" key="5">
    <source>
        <dbReference type="EMBL" id="GAA1866440.1"/>
    </source>
</evidence>
<evidence type="ECO:0000256" key="1">
    <source>
        <dbReference type="ARBA" id="ARBA00008467"/>
    </source>
</evidence>
<dbReference type="PANTHER" id="PTHR11712">
    <property type="entry name" value="POLYKETIDE SYNTHASE-RELATED"/>
    <property type="match status" value="1"/>
</dbReference>
<dbReference type="Pfam" id="PF02801">
    <property type="entry name" value="Ketoacyl-synt_C"/>
    <property type="match status" value="1"/>
</dbReference>
<dbReference type="InterPro" id="IPR014031">
    <property type="entry name" value="Ketoacyl_synth_C"/>
</dbReference>
<protein>
    <submittedName>
        <fullName evidence="5">Beta-ketoacyl-[acyl-carrier-protein] synthase family protein</fullName>
    </submittedName>
</protein>
<comment type="caution">
    <text evidence="5">The sequence shown here is derived from an EMBL/GenBank/DDBJ whole genome shotgun (WGS) entry which is preliminary data.</text>
</comment>
<name>A0ABP4ZPD6_9MICO</name>
<dbReference type="InterPro" id="IPR018201">
    <property type="entry name" value="Ketoacyl_synth_AS"/>
</dbReference>
<sequence length="392" mass="39210">MPLARVSGIGAVCHAGATISEMWDGMNTGVASPTTVRDTYMDAPVRVLYLSAGSEHERDGAFPGAARSRAGRVAVRAAAEAVRDAGAGPDPARTGLVIGSCMGTSGESERVREEGAGQAPGIYSIGADVAAELGLQGPVLNVANACAAGAYAVGHAADLIASGECDRVVVVGVESYSRVALACFNQMSALDPATCRPFAADRAGTDFGEGAGALVLDRVPDDAVVPSPGAGASGTEVFLTGAGFSCDAGHATAPAADGVQARRAFDAALGQAGTDRARIGLVVPHGTGTTLNDQVEAELLADLWPEPADAPPVYSAKALIGHTGGGAGALAAVMAVKCLREGKVPANLDVGELMPQMEGYLHDSPVPVADSAVVNAYAFGGNNATLVFQGVS</sequence>
<feature type="domain" description="Ketosynthase family 3 (KS3)" evidence="4">
    <location>
        <begin position="1"/>
        <end position="390"/>
    </location>
</feature>
<dbReference type="PROSITE" id="PS52004">
    <property type="entry name" value="KS3_2"/>
    <property type="match status" value="1"/>
</dbReference>
<dbReference type="InterPro" id="IPR016039">
    <property type="entry name" value="Thiolase-like"/>
</dbReference>
<comment type="similarity">
    <text evidence="1 3">Belongs to the thiolase-like superfamily. Beta-ketoacyl-ACP synthases family.</text>
</comment>
<dbReference type="InterPro" id="IPR014030">
    <property type="entry name" value="Ketoacyl_synth_N"/>
</dbReference>
<dbReference type="EMBL" id="BAAANL010000005">
    <property type="protein sequence ID" value="GAA1866440.1"/>
    <property type="molecule type" value="Genomic_DNA"/>
</dbReference>
<dbReference type="SUPFAM" id="SSF53901">
    <property type="entry name" value="Thiolase-like"/>
    <property type="match status" value="1"/>
</dbReference>
<evidence type="ECO:0000313" key="6">
    <source>
        <dbReference type="Proteomes" id="UP001501094"/>
    </source>
</evidence>
<dbReference type="RefSeq" id="WP_344103458.1">
    <property type="nucleotide sequence ID" value="NZ_BAAANL010000005.1"/>
</dbReference>
<dbReference type="InterPro" id="IPR000794">
    <property type="entry name" value="Beta-ketoacyl_synthase"/>
</dbReference>
<proteinExistence type="inferred from homology"/>
<accession>A0ABP4ZPD6</accession>
<dbReference type="SMART" id="SM00825">
    <property type="entry name" value="PKS_KS"/>
    <property type="match status" value="1"/>
</dbReference>
<keyword evidence="2 3" id="KW-0808">Transferase</keyword>
<evidence type="ECO:0000259" key="4">
    <source>
        <dbReference type="PROSITE" id="PS52004"/>
    </source>
</evidence>
<dbReference type="Proteomes" id="UP001501094">
    <property type="component" value="Unassembled WGS sequence"/>
</dbReference>
<gene>
    <name evidence="5" type="ORF">GCM10009751_25730</name>
</gene>
<dbReference type="PROSITE" id="PS00606">
    <property type="entry name" value="KS3_1"/>
    <property type="match status" value="1"/>
</dbReference>
<keyword evidence="6" id="KW-1185">Reference proteome</keyword>
<dbReference type="PANTHER" id="PTHR11712:SF347">
    <property type="entry name" value="BETA KETOACYL-ACYL CARRIER PROTEIN SYNTHASE"/>
    <property type="match status" value="1"/>
</dbReference>
<evidence type="ECO:0000256" key="2">
    <source>
        <dbReference type="ARBA" id="ARBA00022679"/>
    </source>
</evidence>
<dbReference type="Gene3D" id="3.40.47.10">
    <property type="match status" value="2"/>
</dbReference>